<dbReference type="InterPro" id="IPR000626">
    <property type="entry name" value="Ubiquitin-like_dom"/>
</dbReference>
<reference evidence="1 2" key="1">
    <citation type="submission" date="2019-01" db="EMBL/GenBank/DDBJ databases">
        <title>Draft genome sequences of three monokaryotic isolates of the white-rot basidiomycete fungus Dichomitus squalens.</title>
        <authorList>
            <consortium name="DOE Joint Genome Institute"/>
            <person name="Lopez S.C."/>
            <person name="Andreopoulos B."/>
            <person name="Pangilinan J."/>
            <person name="Lipzen A."/>
            <person name="Riley R."/>
            <person name="Ahrendt S."/>
            <person name="Ng V."/>
            <person name="Barry K."/>
            <person name="Daum C."/>
            <person name="Grigoriev I.V."/>
            <person name="Hilden K.S."/>
            <person name="Makela M.R."/>
            <person name="de Vries R.P."/>
        </authorList>
    </citation>
    <scope>NUCLEOTIDE SEQUENCE [LARGE SCALE GENOMIC DNA]</scope>
    <source>
        <strain evidence="1 2">CBS 464.89</strain>
    </source>
</reference>
<dbReference type="PANTHER" id="PTHR10666">
    <property type="entry name" value="UBIQUITIN"/>
    <property type="match status" value="1"/>
</dbReference>
<dbReference type="SUPFAM" id="SSF54236">
    <property type="entry name" value="Ubiquitin-like"/>
    <property type="match status" value="1"/>
</dbReference>
<evidence type="ECO:0000313" key="2">
    <source>
        <dbReference type="Proteomes" id="UP000292082"/>
    </source>
</evidence>
<dbReference type="InterPro" id="IPR029071">
    <property type="entry name" value="Ubiquitin-like_domsf"/>
</dbReference>
<dbReference type="PROSITE" id="PS50053">
    <property type="entry name" value="UBIQUITIN_2"/>
    <property type="match status" value="1"/>
</dbReference>
<dbReference type="Gene3D" id="3.10.20.90">
    <property type="entry name" value="Phosphatidylinositol 3-kinase Catalytic Subunit, Chain A, domain 1"/>
    <property type="match status" value="1"/>
</dbReference>
<dbReference type="Proteomes" id="UP000292082">
    <property type="component" value="Unassembled WGS sequence"/>
</dbReference>
<dbReference type="AlphaFoldDB" id="A0A4Q9NZ09"/>
<protein>
    <submittedName>
        <fullName evidence="1">Uncharacterized protein</fullName>
    </submittedName>
</protein>
<dbReference type="Pfam" id="PF00240">
    <property type="entry name" value="ubiquitin"/>
    <property type="match status" value="1"/>
</dbReference>
<dbReference type="EMBL" id="ML145102">
    <property type="protein sequence ID" value="TBU60811.1"/>
    <property type="molecule type" value="Genomic_DNA"/>
</dbReference>
<dbReference type="InterPro" id="IPR050158">
    <property type="entry name" value="Ubiquitin_ubiquitin-like"/>
</dbReference>
<gene>
    <name evidence="1" type="ORF">BD310DRAFT_922110</name>
</gene>
<dbReference type="SMART" id="SM00213">
    <property type="entry name" value="UBQ"/>
    <property type="match status" value="1"/>
</dbReference>
<dbReference type="PRINTS" id="PR00348">
    <property type="entry name" value="UBIQUITIN"/>
</dbReference>
<proteinExistence type="predicted"/>
<sequence length="439" mass="48848">MSRRDTNPRTAPSESSLVAIRWKSRTACFDRTSVQTIVEKACGHCGLGSVQQDFVLTGNVDCLKCEVTDDMLKRLPRGAILTLSKITQECDSGDEDEGEHPDCSSSSMEANRGHNRGNHANSDAFKIFARTLTGKVLTFDGVRSETTVSEIKNKIRDKEGYPVDKQRLIFAGETLESSRVLSDYNIQRESTIRLLYSHKGGKPVIYLFSPHAISDATVSISLAPQWSFSHIYPQVDVKALAAGKEQASWSISANPNGSLVERGTGLELSYLFWEATSMIAIPPSPPSPRLDVPPPLVEHFDPAYPSLTPESPTAIIIPFSQLLMYLDHTLKALSLHTSARNDFITYWLPALSKKPYVALRFLPQDAYERAAELEVTPLPDVITRVFMLFRGVEAEEVELWSEAMEQVGKVDWVDIVGVKSGAWDERVFRVLEWGAMEVL</sequence>
<name>A0A4Q9NZ09_9APHY</name>
<evidence type="ECO:0000313" key="1">
    <source>
        <dbReference type="EMBL" id="TBU60811.1"/>
    </source>
</evidence>
<dbReference type="InterPro" id="IPR019956">
    <property type="entry name" value="Ubiquitin_dom"/>
</dbReference>
<accession>A0A4Q9NZ09</accession>
<keyword evidence="2" id="KW-1185">Reference proteome</keyword>
<organism evidence="1 2">
    <name type="scientific">Dichomitus squalens</name>
    <dbReference type="NCBI Taxonomy" id="114155"/>
    <lineage>
        <taxon>Eukaryota</taxon>
        <taxon>Fungi</taxon>
        <taxon>Dikarya</taxon>
        <taxon>Basidiomycota</taxon>
        <taxon>Agaricomycotina</taxon>
        <taxon>Agaricomycetes</taxon>
        <taxon>Polyporales</taxon>
        <taxon>Polyporaceae</taxon>
        <taxon>Dichomitus</taxon>
    </lineage>
</organism>